<evidence type="ECO:0000313" key="3">
    <source>
        <dbReference type="EMBL" id="WQJ51653.1"/>
    </source>
</evidence>
<dbReference type="Proteomes" id="UP001348805">
    <property type="component" value="Segment"/>
</dbReference>
<evidence type="ECO:0000313" key="4">
    <source>
        <dbReference type="Proteomes" id="UP001348805"/>
    </source>
</evidence>
<dbReference type="EMBL" id="OR769219">
    <property type="protein sequence ID" value="WQJ51653.1"/>
    <property type="molecule type" value="Genomic_DNA"/>
</dbReference>
<dbReference type="PANTHER" id="PTHR37512">
    <property type="entry name" value="TRIFUNCTIONAL NAD BIOSYNTHESIS/REGULATOR PROTEIN NADR"/>
    <property type="match status" value="1"/>
</dbReference>
<reference evidence="3 4" key="1">
    <citation type="submission" date="2023-11" db="EMBL/GenBank/DDBJ databases">
        <authorList>
            <person name="Cook R."/>
            <person name="Crisci M."/>
            <person name="Pye H."/>
            <person name="Adriaenssens E."/>
            <person name="Santini J."/>
        </authorList>
    </citation>
    <scope>NUCLEOTIDE SEQUENCE [LARGE SCALE GENOMIC DNA]</scope>
    <source>
        <strain evidence="3">Lak_Megaphage_RVC_AP3_GC26</strain>
    </source>
</reference>
<proteinExistence type="predicted"/>
<dbReference type="InterPro" id="IPR027417">
    <property type="entry name" value="P-loop_NTPase"/>
</dbReference>
<keyword evidence="4" id="KW-1185">Reference proteome</keyword>
<dbReference type="Gene3D" id="3.40.50.300">
    <property type="entry name" value="P-loop containing nucleotide triphosphate hydrolases"/>
    <property type="match status" value="1"/>
</dbReference>
<organism evidence="3 4">
    <name type="scientific">phage Lak_Megaphage_RVC_AP3_GC26</name>
    <dbReference type="NCBI Taxonomy" id="3109225"/>
    <lineage>
        <taxon>Viruses</taxon>
        <taxon>Duplodnaviria</taxon>
        <taxon>Heunggongvirae</taxon>
        <taxon>Uroviricota</taxon>
        <taxon>Caudoviricetes</taxon>
        <taxon>Caudoviricetes code 15 clade</taxon>
    </lineage>
</organism>
<sequence>MIKNIGICFGGYCPMHQGHLDLIMKAKKENDICYVVVCGYTDEPRGNELGLNINNRKRLIKEFFKNDELIRVLTVNDTELGIDESMSEHNWKVWTDYVKYQITDDLLGGGPTFPFSPDERIEAHELKLTFYVGEKFYVESLNKLNINAVLVGYDENSPSNRSNDISATYIRQNPQYYWDKIVSTFKPALTKKILVLGTASEGKSTLVKDIGNYFNIPYTTEFGRDYMEKHCMLDPDITVNDFVEFLIGQRQYYFDALNDKGNKGVIISDTDNLVTLMYAKAYVSDNNMQITEDEYNNILKPLAKSLQTGVSWDVIYLIKPHNKFVDDGTRYMNQSSIDERMNNYKILLSLLEEFGLLDKVIELNGSYMDHFNYVKDYITKLYDKEN</sequence>
<dbReference type="GO" id="GO:0016779">
    <property type="term" value="F:nucleotidyltransferase activity"/>
    <property type="evidence" value="ECO:0007669"/>
    <property type="project" value="UniProtKB-KW"/>
</dbReference>
<dbReference type="PANTHER" id="PTHR37512:SF1">
    <property type="entry name" value="NADR_TTD14 AAA DOMAIN-CONTAINING PROTEIN"/>
    <property type="match status" value="1"/>
</dbReference>
<keyword evidence="3" id="KW-0808">Transferase</keyword>
<dbReference type="InterPro" id="IPR014729">
    <property type="entry name" value="Rossmann-like_a/b/a_fold"/>
</dbReference>
<keyword evidence="3" id="KW-0548">Nucleotidyltransferase</keyword>
<dbReference type="InterPro" id="IPR038727">
    <property type="entry name" value="NadR/Ttd14_AAA_dom"/>
</dbReference>
<dbReference type="Gene3D" id="3.40.50.620">
    <property type="entry name" value="HUPs"/>
    <property type="match status" value="1"/>
</dbReference>
<dbReference type="InterPro" id="IPR004821">
    <property type="entry name" value="Cyt_trans-like"/>
</dbReference>
<dbReference type="NCBIfam" id="TIGR00125">
    <property type="entry name" value="cyt_tran_rel"/>
    <property type="match status" value="1"/>
</dbReference>
<dbReference type="SUPFAM" id="SSF52374">
    <property type="entry name" value="Nucleotidylyl transferase"/>
    <property type="match status" value="1"/>
</dbReference>
<evidence type="ECO:0000259" key="1">
    <source>
        <dbReference type="Pfam" id="PF01467"/>
    </source>
</evidence>
<evidence type="ECO:0000259" key="2">
    <source>
        <dbReference type="Pfam" id="PF13521"/>
    </source>
</evidence>
<feature type="domain" description="Cytidyltransferase-like" evidence="1">
    <location>
        <begin position="8"/>
        <end position="172"/>
    </location>
</feature>
<feature type="domain" description="NadR/Ttd14 AAA" evidence="2">
    <location>
        <begin position="192"/>
        <end position="367"/>
    </location>
</feature>
<accession>A0ABZ0Z3B7</accession>
<dbReference type="SUPFAM" id="SSF52540">
    <property type="entry name" value="P-loop containing nucleoside triphosphate hydrolases"/>
    <property type="match status" value="1"/>
</dbReference>
<dbReference type="Pfam" id="PF01467">
    <property type="entry name" value="CTP_transf_like"/>
    <property type="match status" value="1"/>
</dbReference>
<protein>
    <submittedName>
        <fullName evidence="3">Nicotinamide-nucleotide adenylyltransferase</fullName>
    </submittedName>
</protein>
<dbReference type="InterPro" id="IPR052735">
    <property type="entry name" value="NAD_biosynth-regulator"/>
</dbReference>
<dbReference type="Pfam" id="PF13521">
    <property type="entry name" value="AAA_28"/>
    <property type="match status" value="1"/>
</dbReference>
<name>A0ABZ0Z3B7_9CAUD</name>